<evidence type="ECO:0000313" key="2">
    <source>
        <dbReference type="EMBL" id="BDD00930.1"/>
    </source>
</evidence>
<proteinExistence type="predicted"/>
<dbReference type="Gene3D" id="3.40.30.10">
    <property type="entry name" value="Glutaredoxin"/>
    <property type="match status" value="1"/>
</dbReference>
<feature type="domain" description="DSBA-like thioredoxin" evidence="1">
    <location>
        <begin position="6"/>
        <end position="203"/>
    </location>
</feature>
<evidence type="ECO:0000259" key="1">
    <source>
        <dbReference type="Pfam" id="PF01323"/>
    </source>
</evidence>
<dbReference type="Pfam" id="PF01323">
    <property type="entry name" value="DSBA"/>
    <property type="match status" value="1"/>
</dbReference>
<evidence type="ECO:0000313" key="3">
    <source>
        <dbReference type="Proteomes" id="UP001354989"/>
    </source>
</evidence>
<dbReference type="PANTHER" id="PTHR13887">
    <property type="entry name" value="GLUTATHIONE S-TRANSFERASE KAPPA"/>
    <property type="match status" value="1"/>
</dbReference>
<sequence length="227" mass="25506">MKKLKIQIVSDVVCPWCYIGKSRLEKALQENPEVQAEISWAPFQLHPEIPEGNQENYLEFLGNKYNRDPQPMIDQMENVAFQEGVKMQFSNIKNVPNTLQAHRLMHLARKEGKDDTLSIILFKAYFEEGKDVENQATLVDYGKAAGLSDAAITAFQNDESLIEEVKKEETQYRQAGISAVPTFIVNDQYMIQGAQPADVWQNAFSQIEGLSTDAEGQCGPDGCSTEP</sequence>
<dbReference type="InterPro" id="IPR001853">
    <property type="entry name" value="DSBA-like_thioredoxin_dom"/>
</dbReference>
<organism evidence="2 3">
    <name type="scientific">Persicobacter psychrovividus</name>
    <dbReference type="NCBI Taxonomy" id="387638"/>
    <lineage>
        <taxon>Bacteria</taxon>
        <taxon>Pseudomonadati</taxon>
        <taxon>Bacteroidota</taxon>
        <taxon>Cytophagia</taxon>
        <taxon>Cytophagales</taxon>
        <taxon>Persicobacteraceae</taxon>
        <taxon>Persicobacter</taxon>
    </lineage>
</organism>
<geneLocation type="plasmid" evidence="2 3">
    <name>pPP1</name>
</geneLocation>
<accession>A0ABN6LCM8</accession>
<dbReference type="EMBL" id="AP025293">
    <property type="protein sequence ID" value="BDD00930.1"/>
    <property type="molecule type" value="Genomic_DNA"/>
</dbReference>
<dbReference type="RefSeq" id="WP_338398160.1">
    <property type="nucleotide sequence ID" value="NZ_AP025293.1"/>
</dbReference>
<protein>
    <submittedName>
        <fullName evidence="2">DSBA oxidoreductase</fullName>
    </submittedName>
</protein>
<dbReference type="PANTHER" id="PTHR13887:SF41">
    <property type="entry name" value="THIOREDOXIN SUPERFAMILY PROTEIN"/>
    <property type="match status" value="1"/>
</dbReference>
<dbReference type="Proteomes" id="UP001354989">
    <property type="component" value="Plasmid pPP1"/>
</dbReference>
<gene>
    <name evidence="2" type="ORF">PEPS_32100</name>
</gene>
<reference evidence="2 3" key="1">
    <citation type="submission" date="2021-12" db="EMBL/GenBank/DDBJ databases">
        <title>Genome sequencing of bacteria with rrn-lacking chromosome and rrn-plasmid.</title>
        <authorList>
            <person name="Anda M."/>
            <person name="Iwasaki W."/>
        </authorList>
    </citation>
    <scope>NUCLEOTIDE SEQUENCE [LARGE SCALE GENOMIC DNA]</scope>
    <source>
        <strain evidence="2 3">NBRC 101262</strain>
        <plasmid evidence="2 3">pPP1</plasmid>
    </source>
</reference>
<dbReference type="CDD" id="cd03024">
    <property type="entry name" value="DsbA_FrnE"/>
    <property type="match status" value="1"/>
</dbReference>
<keyword evidence="3" id="KW-1185">Reference proteome</keyword>
<keyword evidence="2" id="KW-0614">Plasmid</keyword>
<dbReference type="SUPFAM" id="SSF52833">
    <property type="entry name" value="Thioredoxin-like"/>
    <property type="match status" value="1"/>
</dbReference>
<dbReference type="InterPro" id="IPR036249">
    <property type="entry name" value="Thioredoxin-like_sf"/>
</dbReference>
<name>A0ABN6LCM8_9BACT</name>